<feature type="signal peptide" evidence="2">
    <location>
        <begin position="1"/>
        <end position="23"/>
    </location>
</feature>
<evidence type="ECO:0000259" key="3">
    <source>
        <dbReference type="Pfam" id="PF02225"/>
    </source>
</evidence>
<gene>
    <name evidence="6" type="ORF">ISP14_10130</name>
</gene>
<evidence type="ECO:0000256" key="1">
    <source>
        <dbReference type="ARBA" id="ARBA00005634"/>
    </source>
</evidence>
<feature type="domain" description="PA" evidence="3">
    <location>
        <begin position="159"/>
        <end position="246"/>
    </location>
</feature>
<dbReference type="PANTHER" id="PTHR10404">
    <property type="entry name" value="N-ACETYLATED-ALPHA-LINKED ACIDIC DIPEPTIDASE"/>
    <property type="match status" value="1"/>
</dbReference>
<protein>
    <submittedName>
        <fullName evidence="6">M28 family peptidase</fullName>
    </submittedName>
</protein>
<dbReference type="InterPro" id="IPR039373">
    <property type="entry name" value="Peptidase_M28B"/>
</dbReference>
<dbReference type="RefSeq" id="WP_404539006.1">
    <property type="nucleotide sequence ID" value="NZ_JADIKL010000004.1"/>
</dbReference>
<reference evidence="6 7" key="1">
    <citation type="submission" date="2020-10" db="EMBL/GenBank/DDBJ databases">
        <title>Phylogeny of dyella-like bacteria.</title>
        <authorList>
            <person name="Fu J."/>
        </authorList>
    </citation>
    <scope>NUCLEOTIDE SEQUENCE [LARGE SCALE GENOMIC DNA]</scope>
    <source>
        <strain evidence="6 7">DKC-1</strain>
    </source>
</reference>
<feature type="domain" description="Peptidase M28" evidence="5">
    <location>
        <begin position="340"/>
        <end position="550"/>
    </location>
</feature>
<keyword evidence="2" id="KW-0732">Signal</keyword>
<accession>A0ABW8KGA6</accession>
<dbReference type="InterPro" id="IPR007365">
    <property type="entry name" value="TFR-like_dimer_dom"/>
</dbReference>
<feature type="chain" id="PRO_5045577743" evidence="2">
    <location>
        <begin position="24"/>
        <end position="771"/>
    </location>
</feature>
<dbReference type="Proteomes" id="UP001620397">
    <property type="component" value="Unassembled WGS sequence"/>
</dbReference>
<dbReference type="EMBL" id="JADIKL010000004">
    <property type="protein sequence ID" value="MFK2931150.1"/>
    <property type="molecule type" value="Genomic_DNA"/>
</dbReference>
<evidence type="ECO:0000259" key="5">
    <source>
        <dbReference type="Pfam" id="PF04389"/>
    </source>
</evidence>
<dbReference type="InterPro" id="IPR007484">
    <property type="entry name" value="Peptidase_M28"/>
</dbReference>
<dbReference type="CDD" id="cd02121">
    <property type="entry name" value="PA_GCPII_like"/>
    <property type="match status" value="1"/>
</dbReference>
<comment type="similarity">
    <text evidence="1">Belongs to the peptidase M28 family. M28B subfamily.</text>
</comment>
<proteinExistence type="inferred from homology"/>
<dbReference type="Gene3D" id="3.40.630.10">
    <property type="entry name" value="Zn peptidases"/>
    <property type="match status" value="1"/>
</dbReference>
<sequence>MIHPTVRPALALACLLLSFTGAAALPADPLSPAGGMLGFTADGATQQQSLEQRFDALLDPADQRAWLKQMSSQPNQVGAPHDKANAEFMLAKFREWGWDAHIETFDVLYPTPKKVALSLLGPKPFTAKLSEPPLPGDATSSIREGTLPPYNVYGADGDVTAPLVYVNYGMPDDYKALARRGIAVKGKIVIVRYGGGWRGLKPKLAQEHGAVGCLIYSDPRDDGYYRGDAYPDGGWRPADGVQRGSVADMQVYPGDPTTPGYGSVPGAKHLALKDAKTLMKIPVLPISYADATPLLASLGGPVAPADWRGALPLSYHVGPGTAKAHLVVESNWDRKPVYDVIATLKGTTEPDQWIVRGNHHDGWVFGAWDPLAGNVALMAEAKAIGALYKQGWRPQRTLVYASWDGEEPGLLGSTEWAETHAQELQAKAVLYVNSDTNGRGFLGAGGSHSLQHLVNQVAAGVADPETHVSVRERRRAHMLVDGAAKGVDPEAKENARLAAAGGDLPIDALGSGSDYSAFLEHLGIASLDLGFGGEDDNGGVYHSRYDSFDHYVRFGDPSFEYGVALSKVAGHIVLRTADASVLPLRFGDFSDTLDRYMKQLHELVADTRKATEEQHHLLDLHAYALVNDPTRPLAPPARDSDVPAIDLAPLDHAAQKLKQSAQAYETAYHARAASGLDLSDAQRSTLNALMGRMEQSLASPDGLPDRTWFRHMIYAPGMLTGYGVKTVPGVREALEARRWDEADRYAVITAKVLDGYRAQLDRLTGMLKQAR</sequence>
<dbReference type="Pfam" id="PF04253">
    <property type="entry name" value="TFR_dimer"/>
    <property type="match status" value="1"/>
</dbReference>
<dbReference type="Gene3D" id="1.20.930.40">
    <property type="entry name" value="Transferrin receptor-like, dimerisation domain"/>
    <property type="match status" value="1"/>
</dbReference>
<dbReference type="Gene3D" id="3.50.30.30">
    <property type="match status" value="1"/>
</dbReference>
<dbReference type="SUPFAM" id="SSF47672">
    <property type="entry name" value="Transferrin receptor-like dimerisation domain"/>
    <property type="match status" value="1"/>
</dbReference>
<name>A0ABW8KGA6_9GAMM</name>
<evidence type="ECO:0000313" key="7">
    <source>
        <dbReference type="Proteomes" id="UP001620397"/>
    </source>
</evidence>
<feature type="domain" description="Transferrin receptor-like dimerisation" evidence="4">
    <location>
        <begin position="645"/>
        <end position="757"/>
    </location>
</feature>
<dbReference type="PANTHER" id="PTHR10404:SF46">
    <property type="entry name" value="VACUOLAR PROTEIN SORTING-ASSOCIATED PROTEIN 70"/>
    <property type="match status" value="1"/>
</dbReference>
<keyword evidence="7" id="KW-1185">Reference proteome</keyword>
<evidence type="ECO:0000259" key="4">
    <source>
        <dbReference type="Pfam" id="PF04253"/>
    </source>
</evidence>
<evidence type="ECO:0000256" key="2">
    <source>
        <dbReference type="SAM" id="SignalP"/>
    </source>
</evidence>
<dbReference type="InterPro" id="IPR036757">
    <property type="entry name" value="TFR-like_dimer_dom_sf"/>
</dbReference>
<organism evidence="6 7">
    <name type="scientific">Dyella agri</name>
    <dbReference type="NCBI Taxonomy" id="1926869"/>
    <lineage>
        <taxon>Bacteria</taxon>
        <taxon>Pseudomonadati</taxon>
        <taxon>Pseudomonadota</taxon>
        <taxon>Gammaproteobacteria</taxon>
        <taxon>Lysobacterales</taxon>
        <taxon>Rhodanobacteraceae</taxon>
        <taxon>Dyella</taxon>
    </lineage>
</organism>
<dbReference type="Pfam" id="PF02225">
    <property type="entry name" value="PA"/>
    <property type="match status" value="1"/>
</dbReference>
<dbReference type="SUPFAM" id="SSF52025">
    <property type="entry name" value="PA domain"/>
    <property type="match status" value="1"/>
</dbReference>
<evidence type="ECO:0000313" key="6">
    <source>
        <dbReference type="EMBL" id="MFK2931150.1"/>
    </source>
</evidence>
<dbReference type="InterPro" id="IPR003137">
    <property type="entry name" value="PA_domain"/>
</dbReference>
<dbReference type="InterPro" id="IPR046450">
    <property type="entry name" value="PA_dom_sf"/>
</dbReference>
<dbReference type="SUPFAM" id="SSF53187">
    <property type="entry name" value="Zn-dependent exopeptidases"/>
    <property type="match status" value="1"/>
</dbReference>
<dbReference type="Pfam" id="PF04389">
    <property type="entry name" value="Peptidase_M28"/>
    <property type="match status" value="1"/>
</dbReference>
<comment type="caution">
    <text evidence="6">The sequence shown here is derived from an EMBL/GenBank/DDBJ whole genome shotgun (WGS) entry which is preliminary data.</text>
</comment>